<keyword evidence="1" id="KW-0449">Lipoprotein</keyword>
<dbReference type="Gene3D" id="1.25.40.390">
    <property type="match status" value="1"/>
</dbReference>
<accession>A0ABX8GYF0</accession>
<gene>
    <name evidence="1" type="ORF">KM029_04060</name>
</gene>
<sequence length="538" mass="60210">MTSCFKNFDELRENPNYPSTVEPESLFANVLYTNTGSFYGAQGQYFNLTGAGLWAQQFAKIQYIDEDWYQYRASVMDEKWKRMYSGISGTSNLAGLYDLELALAEVRKRKAVYEEEGNAQGIADAKVLEGAMLVAKVYFFSVTTDVWGDIPYSEAFQTIDLGFDQTNFQPKYDAQKEIYDDFFVLLEDANTLLSSNGSIDSGADIIYRGNAARWRMLANSLAARLYTRISKVDAAKSRTGLTKLFSDKGTYPMFSSNEDDAELVYLGSQPYMQPIYYNAYIDNRNDFAISTTIIELLKENDDKRLYIFAQPTRASMTKPEDAEEDWIPSPEYIGQENGVPAAEAPGFTEVSMIGNLYREQPAGKSFWMTFSELKFIEAEAALNGISGVSGTPESLVAEGIEASFTKQYADIEAYAAPVYPIDGDVVSDPYSDAAIVINNLDWSKNGGKERVIAEQKYLSNFTNGPEVFAELRRTGWPAISEIRGGTVYQGKGLPNRFPYPFSEQTTNSANWSAASQGINDTMYGKKIWFAENTSVNYK</sequence>
<dbReference type="Pfam" id="PF12771">
    <property type="entry name" value="SusD-like_2"/>
    <property type="match status" value="1"/>
</dbReference>
<dbReference type="RefSeq" id="WP_158631152.1">
    <property type="nucleotide sequence ID" value="NZ_CP076128.1"/>
</dbReference>
<proteinExistence type="predicted"/>
<evidence type="ECO:0000313" key="2">
    <source>
        <dbReference type="Proteomes" id="UP000682802"/>
    </source>
</evidence>
<dbReference type="SUPFAM" id="SSF48452">
    <property type="entry name" value="TPR-like"/>
    <property type="match status" value="1"/>
</dbReference>
<keyword evidence="2" id="KW-1185">Reference proteome</keyword>
<reference evidence="1 2" key="1">
    <citation type="submission" date="2021-05" db="EMBL/GenBank/DDBJ databases">
        <title>Comparative genomic studies on the polysaccharide-degrading batcterial strains of the Flammeovirga genus.</title>
        <authorList>
            <person name="Zewei F."/>
            <person name="Zheng Z."/>
            <person name="Yu L."/>
            <person name="Ruyue G."/>
            <person name="Yanhong M."/>
            <person name="Yuanyuan C."/>
            <person name="Jingyan G."/>
            <person name="Wenjun H."/>
        </authorList>
    </citation>
    <scope>NUCLEOTIDE SEQUENCE [LARGE SCALE GENOMIC DNA]</scope>
    <source>
        <strain evidence="1 2">YS10</strain>
    </source>
</reference>
<organism evidence="1 2">
    <name type="scientific">Flammeovirga kamogawensis</name>
    <dbReference type="NCBI Taxonomy" id="373891"/>
    <lineage>
        <taxon>Bacteria</taxon>
        <taxon>Pseudomonadati</taxon>
        <taxon>Bacteroidota</taxon>
        <taxon>Cytophagia</taxon>
        <taxon>Cytophagales</taxon>
        <taxon>Flammeovirgaceae</taxon>
        <taxon>Flammeovirga</taxon>
    </lineage>
</organism>
<name>A0ABX8GYF0_9BACT</name>
<protein>
    <submittedName>
        <fullName evidence="1">SusD/RagB family nutrient-binding outer membrane lipoprotein</fullName>
    </submittedName>
</protein>
<dbReference type="InterPro" id="IPR041662">
    <property type="entry name" value="SusD-like_2"/>
</dbReference>
<dbReference type="InterPro" id="IPR011990">
    <property type="entry name" value="TPR-like_helical_dom_sf"/>
</dbReference>
<dbReference type="EMBL" id="CP076128">
    <property type="protein sequence ID" value="QWG08122.1"/>
    <property type="molecule type" value="Genomic_DNA"/>
</dbReference>
<dbReference type="Proteomes" id="UP000682802">
    <property type="component" value="Chromosome 1"/>
</dbReference>
<evidence type="ECO:0000313" key="1">
    <source>
        <dbReference type="EMBL" id="QWG08122.1"/>
    </source>
</evidence>